<dbReference type="Pfam" id="PF13442">
    <property type="entry name" value="Cytochrome_CBB3"/>
    <property type="match status" value="1"/>
</dbReference>
<evidence type="ECO:0000256" key="19">
    <source>
        <dbReference type="ARBA" id="ARBA00048423"/>
    </source>
</evidence>
<keyword evidence="11" id="KW-0249">Electron transport</keyword>
<evidence type="ECO:0000313" key="24">
    <source>
        <dbReference type="Proteomes" id="UP000005744"/>
    </source>
</evidence>
<dbReference type="PANTHER" id="PTHR33751:SF1">
    <property type="entry name" value="CBB3-TYPE CYTOCHROME C OXIDASE SUBUNIT FIXP"/>
    <property type="match status" value="1"/>
</dbReference>
<comment type="subunit">
    <text evidence="2">Heterodimer of SoxA and SoxX.</text>
</comment>
<dbReference type="HOGENOM" id="CLU_666769_0_0_6"/>
<dbReference type="AlphaFoldDB" id="I3CJS9"/>
<comment type="subcellular location">
    <subcellularLocation>
        <location evidence="1">Periplasm</location>
    </subcellularLocation>
</comment>
<keyword evidence="7" id="KW-0808">Transferase</keyword>
<evidence type="ECO:0000256" key="5">
    <source>
        <dbReference type="ARBA" id="ARBA00022448"/>
    </source>
</evidence>
<comment type="catalytic activity">
    <reaction evidence="18">
        <text>L-cysteinyl-[SoxY protein] + thiosulfate + 2 Fe(III)-[cytochrome c] = S-sulfosulfanyl-L-cysteinyl-[SoxY protein] + 2 Fe(II)-[cytochrome c] + 2 H(+)</text>
        <dbReference type="Rhea" id="RHEA:56720"/>
        <dbReference type="Rhea" id="RHEA-COMP:10350"/>
        <dbReference type="Rhea" id="RHEA-COMP:14328"/>
        <dbReference type="Rhea" id="RHEA-COMP:14399"/>
        <dbReference type="Rhea" id="RHEA-COMP:14691"/>
        <dbReference type="ChEBI" id="CHEBI:15378"/>
        <dbReference type="ChEBI" id="CHEBI:29033"/>
        <dbReference type="ChEBI" id="CHEBI:29034"/>
        <dbReference type="ChEBI" id="CHEBI:29950"/>
        <dbReference type="ChEBI" id="CHEBI:33542"/>
        <dbReference type="ChEBI" id="CHEBI:139321"/>
        <dbReference type="EC" id="2.8.5.2"/>
    </reaction>
</comment>
<dbReference type="GO" id="GO:0042597">
    <property type="term" value="C:periplasmic space"/>
    <property type="evidence" value="ECO:0007669"/>
    <property type="project" value="UniProtKB-SubCell"/>
</dbReference>
<dbReference type="eggNOG" id="COG2010">
    <property type="taxonomic scope" value="Bacteria"/>
</dbReference>
<evidence type="ECO:0000256" key="12">
    <source>
        <dbReference type="ARBA" id="ARBA00023004"/>
    </source>
</evidence>
<evidence type="ECO:0000256" key="20">
    <source>
        <dbReference type="PROSITE-ProRule" id="PRU00433"/>
    </source>
</evidence>
<feature type="signal peptide" evidence="21">
    <location>
        <begin position="1"/>
        <end position="24"/>
    </location>
</feature>
<dbReference type="GO" id="GO:0009055">
    <property type="term" value="F:electron transfer activity"/>
    <property type="evidence" value="ECO:0007669"/>
    <property type="project" value="InterPro"/>
</dbReference>
<dbReference type="InterPro" id="IPR030999">
    <property type="entry name" value="Thiosulf_SoxX"/>
</dbReference>
<sequence>MRFITSFYLVSVSVLLGSIPVVWAAEISSAVPLELKKPAYVSPWKRYKDWSSDNWSNFNSLDKNSSPKVGKIKKIDKLAAGDAEKGKKLVADRSRGGSCYACHVMPNANLAGNIAPDLSTVATWGRTDEHLFNYIYDPRVYNPASVMPPWGAHQVFSDAEIMDIVAYLKTLNKATQFTDDKENPKTRPVPVETRANLDAFENPAMFGTELGEKLFKQTGATGKSCASCHEQAEQAFKTWAASMPKYEPRLKKVVGVEEFVTRHAMATTGESYLAQSEENLGLAIYLRYLANGQPIQINAGDKATKAALKRGEQLMTRKIGQLNFACNDCHVFGANHWVRGQYLSGFDGMLDHFPTYRTSRAEIWDIRKRLQWCGVAVRANELPPDAPEYGDIELYLMQLSNGKNLSVPGIRH</sequence>
<keyword evidence="10" id="KW-0574">Periplasm</keyword>
<reference evidence="23 24" key="1">
    <citation type="submission" date="2011-11" db="EMBL/GenBank/DDBJ databases">
        <title>Improved High-Quality Draft sequence of Beggiatoa alba B18lD.</title>
        <authorList>
            <consortium name="US DOE Joint Genome Institute"/>
            <person name="Lucas S."/>
            <person name="Han J."/>
            <person name="Lapidus A."/>
            <person name="Cheng J.-F."/>
            <person name="Goodwin L."/>
            <person name="Pitluck S."/>
            <person name="Peters L."/>
            <person name="Mikhailova N."/>
            <person name="Held B."/>
            <person name="Detter J.C."/>
            <person name="Han C."/>
            <person name="Tapia R."/>
            <person name="Land M."/>
            <person name="Hauser L."/>
            <person name="Kyrpides N."/>
            <person name="Ivanova N."/>
            <person name="Pagani I."/>
            <person name="Samuel K."/>
            <person name="Teske A."/>
            <person name="Mueller J."/>
            <person name="Woyke T."/>
        </authorList>
    </citation>
    <scope>NUCLEOTIDE SEQUENCE [LARGE SCALE GENOMIC DNA]</scope>
    <source>
        <strain evidence="23 24">B18LD</strain>
    </source>
</reference>
<dbReference type="RefSeq" id="WP_002691438.1">
    <property type="nucleotide sequence ID" value="NZ_JH600070.1"/>
</dbReference>
<gene>
    <name evidence="23" type="ORF">BegalDRAFT_3046</name>
</gene>
<keyword evidence="9 21" id="KW-0732">Signal</keyword>
<dbReference type="Pfam" id="PF21342">
    <property type="entry name" value="SoxA-TsdA_cyt-c"/>
    <property type="match status" value="1"/>
</dbReference>
<evidence type="ECO:0000256" key="4">
    <source>
        <dbReference type="ARBA" id="ARBA00019364"/>
    </source>
</evidence>
<dbReference type="OrthoDB" id="9808312at2"/>
<evidence type="ECO:0000313" key="23">
    <source>
        <dbReference type="EMBL" id="EIJ43872.1"/>
    </source>
</evidence>
<evidence type="ECO:0000256" key="6">
    <source>
        <dbReference type="ARBA" id="ARBA00022617"/>
    </source>
</evidence>
<dbReference type="GO" id="GO:0019417">
    <property type="term" value="P:sulfur oxidation"/>
    <property type="evidence" value="ECO:0007669"/>
    <property type="project" value="InterPro"/>
</dbReference>
<dbReference type="EC" id="2.8.5.2" evidence="3"/>
<feature type="chain" id="PRO_5003669305" description="L-cysteine S-thiosulfotransferase subunit SoxA" evidence="21">
    <location>
        <begin position="25"/>
        <end position="412"/>
    </location>
</feature>
<keyword evidence="6 20" id="KW-0349">Heme</keyword>
<evidence type="ECO:0000256" key="13">
    <source>
        <dbReference type="ARBA" id="ARBA00025746"/>
    </source>
</evidence>
<dbReference type="Gene3D" id="1.10.760.10">
    <property type="entry name" value="Cytochrome c-like domain"/>
    <property type="match status" value="3"/>
</dbReference>
<protein>
    <recommendedName>
        <fullName evidence="4">L-cysteine S-thiosulfotransferase subunit SoxA</fullName>
        <ecNumber evidence="3">2.8.5.2</ecNumber>
    </recommendedName>
    <alternativeName>
        <fullName evidence="16">Protein SoxA</fullName>
    </alternativeName>
    <alternativeName>
        <fullName evidence="17">SoxAX cytochrome complex subunit A</fullName>
    </alternativeName>
    <alternativeName>
        <fullName evidence="15">Sulfur oxidizing protein A</fullName>
    </alternativeName>
    <alternativeName>
        <fullName evidence="14">Thiosulfate-oxidizing multienzyme system protein SoxA</fullName>
    </alternativeName>
</protein>
<dbReference type="NCBIfam" id="TIGR04484">
    <property type="entry name" value="thiosulf_SoxA"/>
    <property type="match status" value="1"/>
</dbReference>
<evidence type="ECO:0000256" key="10">
    <source>
        <dbReference type="ARBA" id="ARBA00022764"/>
    </source>
</evidence>
<keyword evidence="5" id="KW-0813">Transport</keyword>
<keyword evidence="12 20" id="KW-0408">Iron</keyword>
<evidence type="ECO:0000256" key="1">
    <source>
        <dbReference type="ARBA" id="ARBA00004418"/>
    </source>
</evidence>
<dbReference type="InterPro" id="IPR036909">
    <property type="entry name" value="Cyt_c-like_dom_sf"/>
</dbReference>
<evidence type="ECO:0000256" key="18">
    <source>
        <dbReference type="ARBA" id="ARBA00048077"/>
    </source>
</evidence>
<evidence type="ECO:0000256" key="9">
    <source>
        <dbReference type="ARBA" id="ARBA00022729"/>
    </source>
</evidence>
<dbReference type="Proteomes" id="UP000005744">
    <property type="component" value="Unassembled WGS sequence"/>
</dbReference>
<evidence type="ECO:0000256" key="11">
    <source>
        <dbReference type="ARBA" id="ARBA00022982"/>
    </source>
</evidence>
<feature type="domain" description="Cytochrome c" evidence="22">
    <location>
        <begin position="81"/>
        <end position="172"/>
    </location>
</feature>
<dbReference type="InterPro" id="IPR025710">
    <property type="entry name" value="SoxA"/>
</dbReference>
<comment type="similarity">
    <text evidence="13">Belongs to the SoxA family.</text>
</comment>
<dbReference type="GO" id="GO:0070069">
    <property type="term" value="C:cytochrome complex"/>
    <property type="evidence" value="ECO:0007669"/>
    <property type="project" value="InterPro"/>
</dbReference>
<evidence type="ECO:0000256" key="17">
    <source>
        <dbReference type="ARBA" id="ARBA00032318"/>
    </source>
</evidence>
<dbReference type="STRING" id="395493.BegalDRAFT_3046"/>
<dbReference type="GO" id="GO:0016669">
    <property type="term" value="F:oxidoreductase activity, acting on a sulfur group of donors, cytochrome as acceptor"/>
    <property type="evidence" value="ECO:0007669"/>
    <property type="project" value="InterPro"/>
</dbReference>
<evidence type="ECO:0000259" key="22">
    <source>
        <dbReference type="PROSITE" id="PS51007"/>
    </source>
</evidence>
<evidence type="ECO:0000256" key="15">
    <source>
        <dbReference type="ARBA" id="ARBA00030833"/>
    </source>
</evidence>
<feature type="domain" description="Cytochrome c" evidence="22">
    <location>
        <begin position="206"/>
        <end position="400"/>
    </location>
</feature>
<name>I3CJS9_9GAMM</name>
<keyword evidence="24" id="KW-1185">Reference proteome</keyword>
<dbReference type="PANTHER" id="PTHR33751">
    <property type="entry name" value="CBB3-TYPE CYTOCHROME C OXIDASE SUBUNIT FIXP"/>
    <property type="match status" value="1"/>
</dbReference>
<dbReference type="InterPro" id="IPR050597">
    <property type="entry name" value="Cytochrome_c_Oxidase_Subunit"/>
</dbReference>
<evidence type="ECO:0000256" key="3">
    <source>
        <dbReference type="ARBA" id="ARBA00012408"/>
    </source>
</evidence>
<accession>I3CJS9</accession>
<evidence type="ECO:0000256" key="7">
    <source>
        <dbReference type="ARBA" id="ARBA00022679"/>
    </source>
</evidence>
<evidence type="ECO:0000256" key="14">
    <source>
        <dbReference type="ARBA" id="ARBA00030174"/>
    </source>
</evidence>
<dbReference type="SUPFAM" id="SSF46626">
    <property type="entry name" value="Cytochrome c"/>
    <property type="match status" value="3"/>
</dbReference>
<evidence type="ECO:0000256" key="16">
    <source>
        <dbReference type="ARBA" id="ARBA00032236"/>
    </source>
</evidence>
<organism evidence="23 24">
    <name type="scientific">Beggiatoa alba B18LD</name>
    <dbReference type="NCBI Taxonomy" id="395493"/>
    <lineage>
        <taxon>Bacteria</taxon>
        <taxon>Pseudomonadati</taxon>
        <taxon>Pseudomonadota</taxon>
        <taxon>Gammaproteobacteria</taxon>
        <taxon>Thiotrichales</taxon>
        <taxon>Thiotrichaceae</taxon>
        <taxon>Beggiatoa</taxon>
    </lineage>
</organism>
<evidence type="ECO:0000256" key="2">
    <source>
        <dbReference type="ARBA" id="ARBA00011530"/>
    </source>
</evidence>
<comment type="catalytic activity">
    <reaction evidence="19">
        <text>S-sulfanyl-L-cysteinyl-[SoxY protein] + thiosulfate + 2 Fe(III)-[cytochrome c] = S-(2-sulfodisulfanyl)-L-cysteinyl-[SoxY protein] + 2 Fe(II)-[cytochrome c] + 2 H(+)</text>
        <dbReference type="Rhea" id="RHEA:51224"/>
        <dbReference type="Rhea" id="RHEA-COMP:10350"/>
        <dbReference type="Rhea" id="RHEA-COMP:14399"/>
        <dbReference type="Rhea" id="RHEA-COMP:14689"/>
        <dbReference type="Rhea" id="RHEA-COMP:14690"/>
        <dbReference type="ChEBI" id="CHEBI:15378"/>
        <dbReference type="ChEBI" id="CHEBI:29033"/>
        <dbReference type="ChEBI" id="CHEBI:29034"/>
        <dbReference type="ChEBI" id="CHEBI:33542"/>
        <dbReference type="ChEBI" id="CHEBI:61963"/>
        <dbReference type="ChEBI" id="CHEBI:140664"/>
        <dbReference type="EC" id="2.8.5.2"/>
    </reaction>
</comment>
<evidence type="ECO:0000256" key="21">
    <source>
        <dbReference type="SAM" id="SignalP"/>
    </source>
</evidence>
<dbReference type="GO" id="GO:0020037">
    <property type="term" value="F:heme binding"/>
    <property type="evidence" value="ECO:0007669"/>
    <property type="project" value="InterPro"/>
</dbReference>
<dbReference type="PROSITE" id="PS51007">
    <property type="entry name" value="CYTC"/>
    <property type="match status" value="2"/>
</dbReference>
<proteinExistence type="inferred from homology"/>
<dbReference type="GO" id="GO:0046872">
    <property type="term" value="F:metal ion binding"/>
    <property type="evidence" value="ECO:0007669"/>
    <property type="project" value="UniProtKB-KW"/>
</dbReference>
<dbReference type="NCBIfam" id="TIGR04485">
    <property type="entry name" value="thiosulf_SoxX"/>
    <property type="match status" value="1"/>
</dbReference>
<dbReference type="GO" id="GO:0016740">
    <property type="term" value="F:transferase activity"/>
    <property type="evidence" value="ECO:0007669"/>
    <property type="project" value="UniProtKB-KW"/>
</dbReference>
<evidence type="ECO:0000256" key="8">
    <source>
        <dbReference type="ARBA" id="ARBA00022723"/>
    </source>
</evidence>
<dbReference type="InterPro" id="IPR009056">
    <property type="entry name" value="Cyt_c-like_dom"/>
</dbReference>
<dbReference type="EMBL" id="JH600070">
    <property type="protein sequence ID" value="EIJ43872.1"/>
    <property type="molecule type" value="Genomic_DNA"/>
</dbReference>
<keyword evidence="8 20" id="KW-0479">Metal-binding</keyword>